<evidence type="ECO:0000313" key="1">
    <source>
        <dbReference type="EMBL" id="GBN37645.1"/>
    </source>
</evidence>
<gene>
    <name evidence="1" type="ORF">AVEN_171755_1</name>
</gene>
<protein>
    <submittedName>
        <fullName evidence="1">Uncharacterized protein</fullName>
    </submittedName>
</protein>
<name>A0A4Y2NE03_ARAVE</name>
<feature type="non-terminal residue" evidence="1">
    <location>
        <position position="1"/>
    </location>
</feature>
<comment type="caution">
    <text evidence="1">The sequence shown here is derived from an EMBL/GenBank/DDBJ whole genome shotgun (WGS) entry which is preliminary data.</text>
</comment>
<accession>A0A4Y2NE03</accession>
<reference evidence="1 2" key="1">
    <citation type="journal article" date="2019" name="Sci. Rep.">
        <title>Orb-weaving spider Araneus ventricosus genome elucidates the spidroin gene catalogue.</title>
        <authorList>
            <person name="Kono N."/>
            <person name="Nakamura H."/>
            <person name="Ohtoshi R."/>
            <person name="Moran D.A.P."/>
            <person name="Shinohara A."/>
            <person name="Yoshida Y."/>
            <person name="Fujiwara M."/>
            <person name="Mori M."/>
            <person name="Tomita M."/>
            <person name="Arakawa K."/>
        </authorList>
    </citation>
    <scope>NUCLEOTIDE SEQUENCE [LARGE SCALE GENOMIC DNA]</scope>
</reference>
<sequence>ISLLINNPIQRYDELAPFLIPGFLLNLRRNHATRTRIQFLDRRQIKIKSSSLRLAASTNSTVETSQIRLADRFYKVRLLHLDCIMYHPATSRLAGATPGLGFPFPKWRLFSFSSRRVILGKILTTHKPTL</sequence>
<dbReference type="EMBL" id="BGPR01287137">
    <property type="protein sequence ID" value="GBN37645.1"/>
    <property type="molecule type" value="Genomic_DNA"/>
</dbReference>
<dbReference type="AlphaFoldDB" id="A0A4Y2NE03"/>
<keyword evidence="2" id="KW-1185">Reference proteome</keyword>
<dbReference type="Proteomes" id="UP000499080">
    <property type="component" value="Unassembled WGS sequence"/>
</dbReference>
<organism evidence="1 2">
    <name type="scientific">Araneus ventricosus</name>
    <name type="common">Orbweaver spider</name>
    <name type="synonym">Epeira ventricosa</name>
    <dbReference type="NCBI Taxonomy" id="182803"/>
    <lineage>
        <taxon>Eukaryota</taxon>
        <taxon>Metazoa</taxon>
        <taxon>Ecdysozoa</taxon>
        <taxon>Arthropoda</taxon>
        <taxon>Chelicerata</taxon>
        <taxon>Arachnida</taxon>
        <taxon>Araneae</taxon>
        <taxon>Araneomorphae</taxon>
        <taxon>Entelegynae</taxon>
        <taxon>Araneoidea</taxon>
        <taxon>Araneidae</taxon>
        <taxon>Araneus</taxon>
    </lineage>
</organism>
<proteinExistence type="predicted"/>
<evidence type="ECO:0000313" key="2">
    <source>
        <dbReference type="Proteomes" id="UP000499080"/>
    </source>
</evidence>